<dbReference type="EMBL" id="CM042014">
    <property type="protein sequence ID" value="KAI3723277.1"/>
    <property type="molecule type" value="Genomic_DNA"/>
</dbReference>
<reference evidence="1 2" key="2">
    <citation type="journal article" date="2022" name="Mol. Ecol. Resour.">
        <title>The genomes of chicory, endive, great burdock and yacon provide insights into Asteraceae paleo-polyploidization history and plant inulin production.</title>
        <authorList>
            <person name="Fan W."/>
            <person name="Wang S."/>
            <person name="Wang H."/>
            <person name="Wang A."/>
            <person name="Jiang F."/>
            <person name="Liu H."/>
            <person name="Zhao H."/>
            <person name="Xu D."/>
            <person name="Zhang Y."/>
        </authorList>
    </citation>
    <scope>NUCLEOTIDE SEQUENCE [LARGE SCALE GENOMIC DNA]</scope>
    <source>
        <strain evidence="2">cv. Punajuju</strain>
        <tissue evidence="1">Leaves</tissue>
    </source>
</reference>
<keyword evidence="2" id="KW-1185">Reference proteome</keyword>
<name>A0ACB9BMR8_CICIN</name>
<organism evidence="1 2">
    <name type="scientific">Cichorium intybus</name>
    <name type="common">Chicory</name>
    <dbReference type="NCBI Taxonomy" id="13427"/>
    <lineage>
        <taxon>Eukaryota</taxon>
        <taxon>Viridiplantae</taxon>
        <taxon>Streptophyta</taxon>
        <taxon>Embryophyta</taxon>
        <taxon>Tracheophyta</taxon>
        <taxon>Spermatophyta</taxon>
        <taxon>Magnoliopsida</taxon>
        <taxon>eudicotyledons</taxon>
        <taxon>Gunneridae</taxon>
        <taxon>Pentapetalae</taxon>
        <taxon>asterids</taxon>
        <taxon>campanulids</taxon>
        <taxon>Asterales</taxon>
        <taxon>Asteraceae</taxon>
        <taxon>Cichorioideae</taxon>
        <taxon>Cichorieae</taxon>
        <taxon>Cichoriinae</taxon>
        <taxon>Cichorium</taxon>
    </lineage>
</organism>
<reference evidence="2" key="1">
    <citation type="journal article" date="2022" name="Mol. Ecol. Resour.">
        <title>The genomes of chicory, endive, great burdock and yacon provide insights into Asteraceae palaeo-polyploidization history and plant inulin production.</title>
        <authorList>
            <person name="Fan W."/>
            <person name="Wang S."/>
            <person name="Wang H."/>
            <person name="Wang A."/>
            <person name="Jiang F."/>
            <person name="Liu H."/>
            <person name="Zhao H."/>
            <person name="Xu D."/>
            <person name="Zhang Y."/>
        </authorList>
    </citation>
    <scope>NUCLEOTIDE SEQUENCE [LARGE SCALE GENOMIC DNA]</scope>
    <source>
        <strain evidence="2">cv. Punajuju</strain>
    </source>
</reference>
<evidence type="ECO:0000313" key="1">
    <source>
        <dbReference type="EMBL" id="KAI3723277.1"/>
    </source>
</evidence>
<proteinExistence type="predicted"/>
<gene>
    <name evidence="1" type="ORF">L2E82_34752</name>
</gene>
<accession>A0ACB9BMR8</accession>
<protein>
    <submittedName>
        <fullName evidence="1">Uncharacterized protein</fullName>
    </submittedName>
</protein>
<dbReference type="Proteomes" id="UP001055811">
    <property type="component" value="Linkage Group LG06"/>
</dbReference>
<evidence type="ECO:0000313" key="2">
    <source>
        <dbReference type="Proteomes" id="UP001055811"/>
    </source>
</evidence>
<sequence length="598" mass="67468">MSRQSNRVVDGLIPGYGKIRKRGCSSSPSSSSKVHNYRFKRAIMVGKSRAGGGSRSSTPAPSWRMTPSSKSKLGGGVESPNYDGGGGRSRPVSARKLAATLWEMNEMPSPQNMESTRRREKETTRVREKSSRSVHTPGSLPPHLSDPSHSPVSERMDRSGTGSHHRTSISHKLKLDDNNGGTYDSFSNASLMETETRSRAQTPNNSTIPVNPRLKDVSNALTTSKELLKIIHRMWAHDNLPSSSMSLISALHTELERARLQVNHIIKDQRTGQPEVNYLLKCFAEEKQSWKTKERRAIEAAVEAVSGELEAEKKMRRRSESLNKKLGQELAETKANFTKVLKELESERRTREIMEQVCDELAVDIGEDRLEAEEIKRESVKAHEEVEREREMLQLADKLREERVQMKLQEAKHEFEEKNALVEKLRNQLEVFLGKKKGRKDENLMMYLNQSNFHDVDDGEVENEEDDDLHSIELNMDNNNKSFKWAHGQNSHNNLMEDEKKRRGLVNGKSTRRSTSSIQRSISDVVEFEKLTPRRSHGDELQRYKSVKGLRDRILTNLKPQMSRDFDGGGSGGPGGGGVHGSGSKSRGDAVNGRRLKK</sequence>
<comment type="caution">
    <text evidence="1">The sequence shown here is derived from an EMBL/GenBank/DDBJ whole genome shotgun (WGS) entry which is preliminary data.</text>
</comment>